<evidence type="ECO:0008006" key="5">
    <source>
        <dbReference type="Google" id="ProtNLM"/>
    </source>
</evidence>
<dbReference type="Proteomes" id="UP000198857">
    <property type="component" value="Unassembled WGS sequence"/>
</dbReference>
<evidence type="ECO:0000313" key="3">
    <source>
        <dbReference type="EMBL" id="SFP78950.1"/>
    </source>
</evidence>
<proteinExistence type="predicted"/>
<gene>
    <name evidence="3" type="ORF">SAMN05660464_4269</name>
</gene>
<dbReference type="OrthoDB" id="5195204at2"/>
<dbReference type="Pfam" id="PF17240">
    <property type="entry name" value="DUF5313"/>
    <property type="match status" value="1"/>
</dbReference>
<dbReference type="EMBL" id="FOWQ01000008">
    <property type="protein sequence ID" value="SFP78950.1"/>
    <property type="molecule type" value="Genomic_DNA"/>
</dbReference>
<dbReference type="RefSeq" id="WP_091114259.1">
    <property type="nucleotide sequence ID" value="NZ_FOWQ01000008.1"/>
</dbReference>
<dbReference type="InterPro" id="IPR035197">
    <property type="entry name" value="DUF5313"/>
</dbReference>
<feature type="region of interest" description="Disordered" evidence="1">
    <location>
        <begin position="109"/>
        <end position="152"/>
    </location>
</feature>
<dbReference type="AlphaFoldDB" id="A0A1I5T7D4"/>
<evidence type="ECO:0000256" key="2">
    <source>
        <dbReference type="SAM" id="Phobius"/>
    </source>
</evidence>
<accession>A0A1I5T7D4</accession>
<protein>
    <recommendedName>
        <fullName evidence="5">DUF5313 domain-containing protein</fullName>
    </recommendedName>
</protein>
<keyword evidence="2" id="KW-1133">Transmembrane helix</keyword>
<dbReference type="STRING" id="1523247.SAMN05660464_4269"/>
<keyword evidence="4" id="KW-1185">Reference proteome</keyword>
<keyword evidence="2" id="KW-0812">Transmembrane</keyword>
<sequence>MDPRAPSDGTAADGRVRPGVLRWIGYAMGAGLPPRHRTWVLHDTTTRTWVLRHVARSLVQLAVPVAVVLLLVPGPFWIRGLAALGGLLLGLAFSIAYMPEATENRVKKAGYPTGTAQAVRDRSSTEREARDADRRRAAAARRAARYRDRRSG</sequence>
<feature type="transmembrane region" description="Helical" evidence="2">
    <location>
        <begin position="54"/>
        <end position="72"/>
    </location>
</feature>
<reference evidence="4" key="1">
    <citation type="submission" date="2016-10" db="EMBL/GenBank/DDBJ databases">
        <authorList>
            <person name="Varghese N."/>
            <person name="Submissions S."/>
        </authorList>
    </citation>
    <scope>NUCLEOTIDE SEQUENCE [LARGE SCALE GENOMIC DNA]</scope>
    <source>
        <strain evidence="4">DSM 44208</strain>
    </source>
</reference>
<evidence type="ECO:0000256" key="1">
    <source>
        <dbReference type="SAM" id="MobiDB-lite"/>
    </source>
</evidence>
<name>A0A1I5T7D4_9ACTN</name>
<keyword evidence="2" id="KW-0472">Membrane</keyword>
<organism evidence="3 4">
    <name type="scientific">Geodermatophilus dictyosporus</name>
    <dbReference type="NCBI Taxonomy" id="1523247"/>
    <lineage>
        <taxon>Bacteria</taxon>
        <taxon>Bacillati</taxon>
        <taxon>Actinomycetota</taxon>
        <taxon>Actinomycetes</taxon>
        <taxon>Geodermatophilales</taxon>
        <taxon>Geodermatophilaceae</taxon>
        <taxon>Geodermatophilus</taxon>
    </lineage>
</organism>
<feature type="transmembrane region" description="Helical" evidence="2">
    <location>
        <begin position="78"/>
        <end position="98"/>
    </location>
</feature>
<feature type="compositionally biased region" description="Basic and acidic residues" evidence="1">
    <location>
        <begin position="119"/>
        <end position="136"/>
    </location>
</feature>
<evidence type="ECO:0000313" key="4">
    <source>
        <dbReference type="Proteomes" id="UP000198857"/>
    </source>
</evidence>